<dbReference type="AlphaFoldDB" id="A0A645GUN4"/>
<evidence type="ECO:0000313" key="2">
    <source>
        <dbReference type="EMBL" id="MPN29469.1"/>
    </source>
</evidence>
<sequence length="57" mass="6054">MVFLLFPEVSDAGKAGFLLPEVADSGGVVLNTERQVLGFAVSYIALMICTGMYIQNG</sequence>
<proteinExistence type="predicted"/>
<organism evidence="2">
    <name type="scientific">bioreactor metagenome</name>
    <dbReference type="NCBI Taxonomy" id="1076179"/>
    <lineage>
        <taxon>unclassified sequences</taxon>
        <taxon>metagenomes</taxon>
        <taxon>ecological metagenomes</taxon>
    </lineage>
</organism>
<gene>
    <name evidence="2" type="ORF">SDC9_176922</name>
</gene>
<evidence type="ECO:0000256" key="1">
    <source>
        <dbReference type="SAM" id="Phobius"/>
    </source>
</evidence>
<dbReference type="EMBL" id="VSSQ01080186">
    <property type="protein sequence ID" value="MPN29469.1"/>
    <property type="molecule type" value="Genomic_DNA"/>
</dbReference>
<reference evidence="2" key="1">
    <citation type="submission" date="2019-08" db="EMBL/GenBank/DDBJ databases">
        <authorList>
            <person name="Kucharzyk K."/>
            <person name="Murdoch R.W."/>
            <person name="Higgins S."/>
            <person name="Loffler F."/>
        </authorList>
    </citation>
    <scope>NUCLEOTIDE SEQUENCE</scope>
</reference>
<keyword evidence="1" id="KW-0812">Transmembrane</keyword>
<comment type="caution">
    <text evidence="2">The sequence shown here is derived from an EMBL/GenBank/DDBJ whole genome shotgun (WGS) entry which is preliminary data.</text>
</comment>
<protein>
    <submittedName>
        <fullName evidence="2">Uncharacterized protein</fullName>
    </submittedName>
</protein>
<name>A0A645GUN4_9ZZZZ</name>
<feature type="transmembrane region" description="Helical" evidence="1">
    <location>
        <begin position="36"/>
        <end position="54"/>
    </location>
</feature>
<keyword evidence="1" id="KW-0472">Membrane</keyword>
<keyword evidence="1" id="KW-1133">Transmembrane helix</keyword>
<accession>A0A645GUN4</accession>